<dbReference type="Proteomes" id="UP000076871">
    <property type="component" value="Unassembled WGS sequence"/>
</dbReference>
<name>A0A165CDK2_9APHY</name>
<protein>
    <submittedName>
        <fullName evidence="1">Uncharacterized protein</fullName>
    </submittedName>
</protein>
<dbReference type="AlphaFoldDB" id="A0A165CDK2"/>
<dbReference type="GeneID" id="63819360"/>
<accession>A0A165CDK2</accession>
<dbReference type="EMBL" id="KV427651">
    <property type="protein sequence ID" value="KZT02617.1"/>
    <property type="molecule type" value="Genomic_DNA"/>
</dbReference>
<dbReference type="InParanoid" id="A0A165CDK2"/>
<evidence type="ECO:0000313" key="2">
    <source>
        <dbReference type="Proteomes" id="UP000076871"/>
    </source>
</evidence>
<proteinExistence type="predicted"/>
<gene>
    <name evidence="1" type="ORF">LAESUDRAFT_405710</name>
</gene>
<evidence type="ECO:0000313" key="1">
    <source>
        <dbReference type="EMBL" id="KZT02617.1"/>
    </source>
</evidence>
<keyword evidence="2" id="KW-1185">Reference proteome</keyword>
<reference evidence="1 2" key="1">
    <citation type="journal article" date="2016" name="Mol. Biol. Evol.">
        <title>Comparative Genomics of Early-Diverging Mushroom-Forming Fungi Provides Insights into the Origins of Lignocellulose Decay Capabilities.</title>
        <authorList>
            <person name="Nagy L.G."/>
            <person name="Riley R."/>
            <person name="Tritt A."/>
            <person name="Adam C."/>
            <person name="Daum C."/>
            <person name="Floudas D."/>
            <person name="Sun H."/>
            <person name="Yadav J.S."/>
            <person name="Pangilinan J."/>
            <person name="Larsson K.H."/>
            <person name="Matsuura K."/>
            <person name="Barry K."/>
            <person name="Labutti K."/>
            <person name="Kuo R."/>
            <person name="Ohm R.A."/>
            <person name="Bhattacharya S.S."/>
            <person name="Shirouzu T."/>
            <person name="Yoshinaga Y."/>
            <person name="Martin F.M."/>
            <person name="Grigoriev I.V."/>
            <person name="Hibbett D.S."/>
        </authorList>
    </citation>
    <scope>NUCLEOTIDE SEQUENCE [LARGE SCALE GENOMIC DNA]</scope>
    <source>
        <strain evidence="1 2">93-53</strain>
    </source>
</reference>
<dbReference type="RefSeq" id="XP_040760357.1">
    <property type="nucleotide sequence ID" value="XM_040902329.1"/>
</dbReference>
<organism evidence="1 2">
    <name type="scientific">Laetiporus sulphureus 93-53</name>
    <dbReference type="NCBI Taxonomy" id="1314785"/>
    <lineage>
        <taxon>Eukaryota</taxon>
        <taxon>Fungi</taxon>
        <taxon>Dikarya</taxon>
        <taxon>Basidiomycota</taxon>
        <taxon>Agaricomycotina</taxon>
        <taxon>Agaricomycetes</taxon>
        <taxon>Polyporales</taxon>
        <taxon>Laetiporus</taxon>
    </lineage>
</organism>
<sequence>MHHRPGPRKKEEENPSALCTKRFILRRHSPPNQRTGGSVRCHLRKPRLRAQVPSPDFGAWTGLTLSCEIEVANAEADGAGSGLPYEYLTTPETVACESLLSLRVRFCSAFTTNDHDFSLSRIAFRSAFVFFSSLSTDLLSFVRLMTCWTSVSTFCSNSAVRLRRSAFTVSRAC</sequence>